<gene>
    <name evidence="3" type="ORF">GCM10009030_34670</name>
</gene>
<sequence length="182" mass="18354">MLDDVEGPEQTSWVRILIILAIGIPILIEVVTFGGLLGHYVAGGGGDGGAAATPTPDVEGATAGDEILAETAAVERVDSASVVTGNDGWRFTLAVAVDNTGNSTYELRLGTATTRAGRTVEGSDATTGELPPGETGSVTGSWMLPKGQRPASVVVTVVTTPDDGTASAQQYTVAIGDVPVSS</sequence>
<comment type="caution">
    <text evidence="3">The sequence shown here is derived from an EMBL/GenBank/DDBJ whole genome shotgun (WGS) entry which is preliminary data.</text>
</comment>
<evidence type="ECO:0000256" key="2">
    <source>
        <dbReference type="SAM" id="Phobius"/>
    </source>
</evidence>
<evidence type="ECO:0000313" key="3">
    <source>
        <dbReference type="EMBL" id="GGO01230.1"/>
    </source>
</evidence>
<reference evidence="3" key="1">
    <citation type="journal article" date="2014" name="Int. J. Syst. Evol. Microbiol.">
        <title>Complete genome sequence of Corynebacterium casei LMG S-19264T (=DSM 44701T), isolated from a smear-ripened cheese.</title>
        <authorList>
            <consortium name="US DOE Joint Genome Institute (JGI-PGF)"/>
            <person name="Walter F."/>
            <person name="Albersmeier A."/>
            <person name="Kalinowski J."/>
            <person name="Ruckert C."/>
        </authorList>
    </citation>
    <scope>NUCLEOTIDE SEQUENCE</scope>
    <source>
        <strain evidence="3">JCM 17820</strain>
    </source>
</reference>
<feature type="transmembrane region" description="Helical" evidence="2">
    <location>
        <begin position="12"/>
        <end position="37"/>
    </location>
</feature>
<dbReference type="EMBL" id="BMOU01000006">
    <property type="protein sequence ID" value="GGO01230.1"/>
    <property type="molecule type" value="Genomic_DNA"/>
</dbReference>
<keyword evidence="2" id="KW-1133">Transmembrane helix</keyword>
<keyword evidence="4" id="KW-1185">Reference proteome</keyword>
<evidence type="ECO:0000313" key="4">
    <source>
        <dbReference type="Proteomes" id="UP000605784"/>
    </source>
</evidence>
<keyword evidence="2" id="KW-0812">Transmembrane</keyword>
<name>A0A830GP09_9EURY</name>
<feature type="region of interest" description="Disordered" evidence="1">
    <location>
        <begin position="116"/>
        <end position="135"/>
    </location>
</feature>
<proteinExistence type="predicted"/>
<protein>
    <recommendedName>
        <fullName evidence="5">DUF4352 domain-containing protein</fullName>
    </recommendedName>
</protein>
<organism evidence="3 4">
    <name type="scientific">Haloarcula pellucida</name>
    <dbReference type="NCBI Taxonomy" id="1427151"/>
    <lineage>
        <taxon>Archaea</taxon>
        <taxon>Methanobacteriati</taxon>
        <taxon>Methanobacteriota</taxon>
        <taxon>Stenosarchaea group</taxon>
        <taxon>Halobacteria</taxon>
        <taxon>Halobacteriales</taxon>
        <taxon>Haloarculaceae</taxon>
        <taxon>Haloarcula</taxon>
    </lineage>
</organism>
<reference evidence="3" key="2">
    <citation type="submission" date="2020-09" db="EMBL/GenBank/DDBJ databases">
        <authorList>
            <person name="Sun Q."/>
            <person name="Ohkuma M."/>
        </authorList>
    </citation>
    <scope>NUCLEOTIDE SEQUENCE</scope>
    <source>
        <strain evidence="3">JCM 17820</strain>
    </source>
</reference>
<dbReference type="RefSeq" id="WP_189001098.1">
    <property type="nucleotide sequence ID" value="NZ_BMOU01000006.1"/>
</dbReference>
<keyword evidence="2" id="KW-0472">Membrane</keyword>
<dbReference type="AlphaFoldDB" id="A0A830GP09"/>
<dbReference type="Proteomes" id="UP000605784">
    <property type="component" value="Unassembled WGS sequence"/>
</dbReference>
<evidence type="ECO:0008006" key="5">
    <source>
        <dbReference type="Google" id="ProtNLM"/>
    </source>
</evidence>
<accession>A0A830GP09</accession>
<evidence type="ECO:0000256" key="1">
    <source>
        <dbReference type="SAM" id="MobiDB-lite"/>
    </source>
</evidence>